<dbReference type="CDD" id="cd00130">
    <property type="entry name" value="PAS"/>
    <property type="match status" value="1"/>
</dbReference>
<dbReference type="RefSeq" id="WP_228395133.1">
    <property type="nucleotide sequence ID" value="NZ_JABGDC010000073.1"/>
</dbReference>
<evidence type="ECO:0000259" key="2">
    <source>
        <dbReference type="SMART" id="SM00065"/>
    </source>
</evidence>
<dbReference type="SUPFAM" id="SSF81606">
    <property type="entry name" value="PP2C-like"/>
    <property type="match status" value="1"/>
</dbReference>
<organism evidence="5 6">
    <name type="scientific">Modestobacter roseus</name>
    <dbReference type="NCBI Taxonomy" id="1181884"/>
    <lineage>
        <taxon>Bacteria</taxon>
        <taxon>Bacillati</taxon>
        <taxon>Actinomycetota</taxon>
        <taxon>Actinomycetes</taxon>
        <taxon>Geodermatophilales</taxon>
        <taxon>Geodermatophilaceae</taxon>
        <taxon>Modestobacter</taxon>
    </lineage>
</organism>
<feature type="domain" description="GAF" evidence="2">
    <location>
        <begin position="148"/>
        <end position="312"/>
    </location>
</feature>
<feature type="domain" description="PAS" evidence="3">
    <location>
        <begin position="9"/>
        <end position="75"/>
    </location>
</feature>
<evidence type="ECO:0000313" key="5">
    <source>
        <dbReference type="EMBL" id="TWH72036.1"/>
    </source>
</evidence>
<dbReference type="Pfam" id="PF01590">
    <property type="entry name" value="GAF"/>
    <property type="match status" value="1"/>
</dbReference>
<protein>
    <submittedName>
        <fullName evidence="5">GAF domain-containing protein</fullName>
    </submittedName>
</protein>
<dbReference type="Proteomes" id="UP000321490">
    <property type="component" value="Unassembled WGS sequence"/>
</dbReference>
<comment type="caution">
    <text evidence="5">The sequence shown here is derived from an EMBL/GenBank/DDBJ whole genome shotgun (WGS) entry which is preliminary data.</text>
</comment>
<dbReference type="InterPro" id="IPR000014">
    <property type="entry name" value="PAS"/>
</dbReference>
<dbReference type="PANTHER" id="PTHR43156:SF2">
    <property type="entry name" value="STAGE II SPORULATION PROTEIN E"/>
    <property type="match status" value="1"/>
</dbReference>
<evidence type="ECO:0000259" key="4">
    <source>
        <dbReference type="SMART" id="SM00331"/>
    </source>
</evidence>
<dbReference type="Pfam" id="PF07228">
    <property type="entry name" value="SpoIIE"/>
    <property type="match status" value="1"/>
</dbReference>
<dbReference type="Gene3D" id="3.60.40.10">
    <property type="entry name" value="PPM-type phosphatase domain"/>
    <property type="match status" value="1"/>
</dbReference>
<dbReference type="SUPFAM" id="SSF55781">
    <property type="entry name" value="GAF domain-like"/>
    <property type="match status" value="1"/>
</dbReference>
<sequence length="571" mass="60925">MAAEEGDLGRAQRWLEASETGLVCFDRDFRFVYVNAAAAQLVEVPRDRLLGSTQWEVFPATLGTELERAYRHAMSTGERVVFEQYWPPQDLWYRLDVRPGPDGLDVAFADVTESKRLGDEGPAATAHEAQALLDLLTETSAALSATLDIDEAVHRLARLVVPRLADWCIVSSRTPGGQLTDLAVAHRDPRLERVAARYARHRVAAIAPGAPAHRALAAREVITVGDGRAESISELVSRLVTTPTARRLVTELAPGWVASVPLLSGGRVIGLLSLYRDAGRPGWTARELSAAVDVAGRAGTAVETARLYTEAALLAEGLQRSLLTDPPEPEHAEIAVRYLPAVEAAQVGGDWYDAFVQPGGTTMLVIGDVVGHDVQAAAAMGQLRSLLRGIATHSDGGPAEVLAGLDRAMAVLGVHTLATAAVARFEQDDGERDRGLVRLRWSNAGHLPPLAIHPDGSVVVLGGWRADLLLGVDPGAPRRESVLTLDRGSTVFFFTDGLVEDRRTDLDAGVARLRAALTEFAALPLQELCDAVLDRLVAGRPDDDVALVAVRLTGHSPDQGAPADVAPLPAG</sequence>
<dbReference type="InterPro" id="IPR001932">
    <property type="entry name" value="PPM-type_phosphatase-like_dom"/>
</dbReference>
<reference evidence="5 6" key="1">
    <citation type="submission" date="2019-07" db="EMBL/GenBank/DDBJ databases">
        <title>R&amp;d 2014.</title>
        <authorList>
            <person name="Klenk H.-P."/>
        </authorList>
    </citation>
    <scope>NUCLEOTIDE SEQUENCE [LARGE SCALE GENOMIC DNA]</scope>
    <source>
        <strain evidence="5 6">DSM 45764</strain>
    </source>
</reference>
<evidence type="ECO:0000313" key="6">
    <source>
        <dbReference type="Proteomes" id="UP000321490"/>
    </source>
</evidence>
<dbReference type="InterPro" id="IPR003018">
    <property type="entry name" value="GAF"/>
</dbReference>
<dbReference type="Gene3D" id="3.30.450.20">
    <property type="entry name" value="PAS domain"/>
    <property type="match status" value="1"/>
</dbReference>
<dbReference type="InterPro" id="IPR036457">
    <property type="entry name" value="PPM-type-like_dom_sf"/>
</dbReference>
<dbReference type="SMART" id="SM00331">
    <property type="entry name" value="PP2C_SIG"/>
    <property type="match status" value="1"/>
</dbReference>
<dbReference type="Pfam" id="PF08448">
    <property type="entry name" value="PAS_4"/>
    <property type="match status" value="1"/>
</dbReference>
<dbReference type="InterPro" id="IPR035965">
    <property type="entry name" value="PAS-like_dom_sf"/>
</dbReference>
<accession>A0A562IMG6</accession>
<evidence type="ECO:0000256" key="1">
    <source>
        <dbReference type="ARBA" id="ARBA00022801"/>
    </source>
</evidence>
<gene>
    <name evidence="5" type="ORF">JD78_00540</name>
</gene>
<dbReference type="PANTHER" id="PTHR43156">
    <property type="entry name" value="STAGE II SPORULATION PROTEIN E-RELATED"/>
    <property type="match status" value="1"/>
</dbReference>
<dbReference type="SUPFAM" id="SSF55785">
    <property type="entry name" value="PYP-like sensor domain (PAS domain)"/>
    <property type="match status" value="1"/>
</dbReference>
<dbReference type="InterPro" id="IPR029016">
    <property type="entry name" value="GAF-like_dom_sf"/>
</dbReference>
<keyword evidence="1" id="KW-0378">Hydrolase</keyword>
<dbReference type="SMART" id="SM00065">
    <property type="entry name" value="GAF"/>
    <property type="match status" value="1"/>
</dbReference>
<dbReference type="Gene3D" id="3.30.450.40">
    <property type="match status" value="1"/>
</dbReference>
<dbReference type="EMBL" id="VLKF01000001">
    <property type="protein sequence ID" value="TWH72036.1"/>
    <property type="molecule type" value="Genomic_DNA"/>
</dbReference>
<name>A0A562IMG6_9ACTN</name>
<dbReference type="AlphaFoldDB" id="A0A562IMG6"/>
<dbReference type="InterPro" id="IPR013656">
    <property type="entry name" value="PAS_4"/>
</dbReference>
<feature type="domain" description="PPM-type phosphatase" evidence="4">
    <location>
        <begin position="331"/>
        <end position="552"/>
    </location>
</feature>
<keyword evidence="6" id="KW-1185">Reference proteome</keyword>
<dbReference type="InterPro" id="IPR052016">
    <property type="entry name" value="Bact_Sigma-Reg"/>
</dbReference>
<proteinExistence type="predicted"/>
<dbReference type="SMART" id="SM00091">
    <property type="entry name" value="PAS"/>
    <property type="match status" value="1"/>
</dbReference>
<evidence type="ECO:0000259" key="3">
    <source>
        <dbReference type="SMART" id="SM00091"/>
    </source>
</evidence>
<dbReference type="GO" id="GO:0016791">
    <property type="term" value="F:phosphatase activity"/>
    <property type="evidence" value="ECO:0007669"/>
    <property type="project" value="TreeGrafter"/>
</dbReference>